<protein>
    <submittedName>
        <fullName evidence="15">Leucine rich repeat domain-containing protein</fullName>
    </submittedName>
</protein>
<evidence type="ECO:0000256" key="5">
    <source>
        <dbReference type="ARBA" id="ARBA00022692"/>
    </source>
</evidence>
<keyword evidence="7" id="KW-0677">Repeat</keyword>
<evidence type="ECO:0000256" key="7">
    <source>
        <dbReference type="ARBA" id="ARBA00022737"/>
    </source>
</evidence>
<keyword evidence="4" id="KW-0433">Leucine-rich repeat</keyword>
<gene>
    <name evidence="15" type="ORF">DdX_01346</name>
</gene>
<dbReference type="InterPro" id="IPR003591">
    <property type="entry name" value="Leu-rich_rpt_typical-subtyp"/>
</dbReference>
<comment type="subcellular location">
    <subcellularLocation>
        <location evidence="1">Cell membrane</location>
        <topology evidence="1">Single-pass membrane protein</topology>
    </subcellularLocation>
</comment>
<evidence type="ECO:0000313" key="16">
    <source>
        <dbReference type="Proteomes" id="UP001201812"/>
    </source>
</evidence>
<name>A0AAD4RDU1_9BILA</name>
<keyword evidence="16" id="KW-1185">Reference proteome</keyword>
<accession>A0AAD4RDU1</accession>
<dbReference type="SMART" id="SM00369">
    <property type="entry name" value="LRR_TYP"/>
    <property type="match status" value="12"/>
</dbReference>
<feature type="chain" id="PRO_5041970225" evidence="14">
    <location>
        <begin position="26"/>
        <end position="611"/>
    </location>
</feature>
<keyword evidence="8 13" id="KW-1133">Transmembrane helix</keyword>
<evidence type="ECO:0000313" key="15">
    <source>
        <dbReference type="EMBL" id="KAI1729126.1"/>
    </source>
</evidence>
<dbReference type="Proteomes" id="UP001201812">
    <property type="component" value="Unassembled WGS sequence"/>
</dbReference>
<organism evidence="15 16">
    <name type="scientific">Ditylenchus destructor</name>
    <dbReference type="NCBI Taxonomy" id="166010"/>
    <lineage>
        <taxon>Eukaryota</taxon>
        <taxon>Metazoa</taxon>
        <taxon>Ecdysozoa</taxon>
        <taxon>Nematoda</taxon>
        <taxon>Chromadorea</taxon>
        <taxon>Rhabditida</taxon>
        <taxon>Tylenchina</taxon>
        <taxon>Tylenchomorpha</taxon>
        <taxon>Sphaerularioidea</taxon>
        <taxon>Anguinidae</taxon>
        <taxon>Anguininae</taxon>
        <taxon>Ditylenchus</taxon>
    </lineage>
</organism>
<dbReference type="SUPFAM" id="SSF52058">
    <property type="entry name" value="L domain-like"/>
    <property type="match status" value="1"/>
</dbReference>
<feature type="transmembrane region" description="Helical" evidence="13">
    <location>
        <begin position="534"/>
        <end position="559"/>
    </location>
</feature>
<dbReference type="Gene3D" id="3.80.10.10">
    <property type="entry name" value="Ribonuclease Inhibitor"/>
    <property type="match status" value="4"/>
</dbReference>
<evidence type="ECO:0000256" key="11">
    <source>
        <dbReference type="ARBA" id="ARBA00023157"/>
    </source>
</evidence>
<dbReference type="InterPro" id="IPR051432">
    <property type="entry name" value="KCNMA1_auxiliary"/>
</dbReference>
<dbReference type="PANTHER" id="PTHR46473">
    <property type="entry name" value="GH08155P"/>
    <property type="match status" value="1"/>
</dbReference>
<dbReference type="PROSITE" id="PS51450">
    <property type="entry name" value="LRR"/>
    <property type="match status" value="4"/>
</dbReference>
<dbReference type="InterPro" id="IPR001611">
    <property type="entry name" value="Leu-rich_rpt"/>
</dbReference>
<keyword evidence="11" id="KW-1015">Disulfide bond</keyword>
<dbReference type="FunFam" id="3.80.10.10:FF:001164">
    <property type="entry name" value="GH01279p"/>
    <property type="match status" value="1"/>
</dbReference>
<evidence type="ECO:0000256" key="9">
    <source>
        <dbReference type="ARBA" id="ARBA00023065"/>
    </source>
</evidence>
<reference evidence="15" key="1">
    <citation type="submission" date="2022-01" db="EMBL/GenBank/DDBJ databases">
        <title>Genome Sequence Resource for Two Populations of Ditylenchus destructor, the Migratory Endoparasitic Phytonematode.</title>
        <authorList>
            <person name="Zhang H."/>
            <person name="Lin R."/>
            <person name="Xie B."/>
        </authorList>
    </citation>
    <scope>NUCLEOTIDE SEQUENCE</scope>
    <source>
        <strain evidence="15">BazhouSP</strain>
    </source>
</reference>
<evidence type="ECO:0000256" key="3">
    <source>
        <dbReference type="ARBA" id="ARBA00022475"/>
    </source>
</evidence>
<evidence type="ECO:0000256" key="10">
    <source>
        <dbReference type="ARBA" id="ARBA00023136"/>
    </source>
</evidence>
<keyword evidence="9" id="KW-0406">Ion transport</keyword>
<keyword evidence="10 13" id="KW-0472">Membrane</keyword>
<dbReference type="InterPro" id="IPR032675">
    <property type="entry name" value="LRR_dom_sf"/>
</dbReference>
<evidence type="ECO:0000256" key="12">
    <source>
        <dbReference type="ARBA" id="ARBA00023303"/>
    </source>
</evidence>
<sequence length="611" mass="68169">MKLVSIPLSFYILILLLLVALDAESDVLNDFLDPCTKIEEAFRAAEPGKPQACHCLPEALGALNHEIISTDSRTNGTWIGCTQQSFTAIFRAMNSLNESIPVSQLWIWNSLLNVIPHNLFSNIQPESLAIENSGTSLFRQGAFSNMKRLKHLRLRNNILKSIESKTFMELDNLKTLDLSGNKLTTLKRGHFDNLVLLETLMLSDNRIQQIEDGTFASLANVKSLNLANNKIANITKGTFAGLVGVEKLNLNSNNISFIEDGAFDHMTKLQHLDLGENQISKVAIKGLPLLKRLYINRNRIKSLENVALKDLKGLSLLNVDRNSIERIADNDLLPLADSPKLVSLSFVENNITDIGCHAMENVRHLAVLSLQQNRISSLSCSPTTIESALVQSIFRSLHELQSLFLSANIITTVEDGDLNVLPKLRNLLLDHNAISRIGRSALKGLKLTNLFLNNNKLYYLPEGVFDTLNVTEIKAVDLSDNPWECICGREWIGRWLNQLGQANMPSGGTHSLGCLAKGCEHTKEIIEEPTDHSLWITIIASILALVALIFLVTASYVYMQSNCYPPTISLRNFCRHCPTLFTRIRIADHATSNFINEQSIFIHLETRKICA</sequence>
<dbReference type="EMBL" id="JAKKPZ010000001">
    <property type="protein sequence ID" value="KAI1729126.1"/>
    <property type="molecule type" value="Genomic_DNA"/>
</dbReference>
<evidence type="ECO:0000256" key="1">
    <source>
        <dbReference type="ARBA" id="ARBA00004162"/>
    </source>
</evidence>
<evidence type="ECO:0000256" key="4">
    <source>
        <dbReference type="ARBA" id="ARBA00022614"/>
    </source>
</evidence>
<keyword evidence="5 13" id="KW-0812">Transmembrane</keyword>
<evidence type="ECO:0000256" key="2">
    <source>
        <dbReference type="ARBA" id="ARBA00022448"/>
    </source>
</evidence>
<dbReference type="AlphaFoldDB" id="A0AAD4RDU1"/>
<evidence type="ECO:0000256" key="6">
    <source>
        <dbReference type="ARBA" id="ARBA00022729"/>
    </source>
</evidence>
<keyword evidence="6 14" id="KW-0732">Signal</keyword>
<feature type="signal peptide" evidence="14">
    <location>
        <begin position="1"/>
        <end position="25"/>
    </location>
</feature>
<keyword evidence="3" id="KW-1003">Cell membrane</keyword>
<evidence type="ECO:0000256" key="8">
    <source>
        <dbReference type="ARBA" id="ARBA00022989"/>
    </source>
</evidence>
<dbReference type="SMART" id="SM00365">
    <property type="entry name" value="LRR_SD22"/>
    <property type="match status" value="8"/>
</dbReference>
<dbReference type="GO" id="GO:0034220">
    <property type="term" value="P:monoatomic ion transmembrane transport"/>
    <property type="evidence" value="ECO:0007669"/>
    <property type="project" value="UniProtKB-KW"/>
</dbReference>
<keyword evidence="12" id="KW-0407">Ion channel</keyword>
<evidence type="ECO:0000256" key="14">
    <source>
        <dbReference type="SAM" id="SignalP"/>
    </source>
</evidence>
<keyword evidence="2" id="KW-0813">Transport</keyword>
<evidence type="ECO:0000256" key="13">
    <source>
        <dbReference type="SAM" id="Phobius"/>
    </source>
</evidence>
<dbReference type="GO" id="GO:0005886">
    <property type="term" value="C:plasma membrane"/>
    <property type="evidence" value="ECO:0007669"/>
    <property type="project" value="UniProtKB-SubCell"/>
</dbReference>
<dbReference type="Pfam" id="PF13855">
    <property type="entry name" value="LRR_8"/>
    <property type="match status" value="4"/>
</dbReference>
<dbReference type="PANTHER" id="PTHR46473:SF23">
    <property type="entry name" value="GH08155P"/>
    <property type="match status" value="1"/>
</dbReference>
<comment type="caution">
    <text evidence="15">The sequence shown here is derived from an EMBL/GenBank/DDBJ whole genome shotgun (WGS) entry which is preliminary data.</text>
</comment>
<proteinExistence type="predicted"/>